<proteinExistence type="predicted"/>
<sequence>MRMVGWCDGRWLEDSVGDGARCWESWGLRGGGEDLRMEIGELLLLEVRECWRGLGGGERWRVVWRGRWGGGGGTENLLCYSLNGCCDKIRFVWCYSVVWGETGEWRLMRAEEGGFVGPGGWIWGWGREGGEGLVRRRRFRGDGEGWDDGRREEGGRERGVEGVRSIVAKILGGEIEADSWLDFVGFAVWRSEDMYPSP</sequence>
<evidence type="ECO:0000313" key="2">
    <source>
        <dbReference type="Proteomes" id="UP001151760"/>
    </source>
</evidence>
<comment type="caution">
    <text evidence="1">The sequence shown here is derived from an EMBL/GenBank/DDBJ whole genome shotgun (WGS) entry which is preliminary data.</text>
</comment>
<dbReference type="Proteomes" id="UP001151760">
    <property type="component" value="Unassembled WGS sequence"/>
</dbReference>
<gene>
    <name evidence="1" type="ORF">Tco_0978961</name>
</gene>
<accession>A0ABQ5EPC5</accession>
<evidence type="ECO:0000313" key="1">
    <source>
        <dbReference type="EMBL" id="GJT52804.1"/>
    </source>
</evidence>
<reference evidence="1" key="2">
    <citation type="submission" date="2022-01" db="EMBL/GenBank/DDBJ databases">
        <authorList>
            <person name="Yamashiro T."/>
            <person name="Shiraishi A."/>
            <person name="Satake H."/>
            <person name="Nakayama K."/>
        </authorList>
    </citation>
    <scope>NUCLEOTIDE SEQUENCE</scope>
</reference>
<dbReference type="EMBL" id="BQNB010016530">
    <property type="protein sequence ID" value="GJT52804.1"/>
    <property type="molecule type" value="Genomic_DNA"/>
</dbReference>
<name>A0ABQ5EPC5_9ASTR</name>
<protein>
    <submittedName>
        <fullName evidence="1">Uncharacterized protein</fullName>
    </submittedName>
</protein>
<keyword evidence="2" id="KW-1185">Reference proteome</keyword>
<reference evidence="1" key="1">
    <citation type="journal article" date="2022" name="Int. J. Mol. Sci.">
        <title>Draft Genome of Tanacetum Coccineum: Genomic Comparison of Closely Related Tanacetum-Family Plants.</title>
        <authorList>
            <person name="Yamashiro T."/>
            <person name="Shiraishi A."/>
            <person name="Nakayama K."/>
            <person name="Satake H."/>
        </authorList>
    </citation>
    <scope>NUCLEOTIDE SEQUENCE</scope>
</reference>
<organism evidence="1 2">
    <name type="scientific">Tanacetum coccineum</name>
    <dbReference type="NCBI Taxonomy" id="301880"/>
    <lineage>
        <taxon>Eukaryota</taxon>
        <taxon>Viridiplantae</taxon>
        <taxon>Streptophyta</taxon>
        <taxon>Embryophyta</taxon>
        <taxon>Tracheophyta</taxon>
        <taxon>Spermatophyta</taxon>
        <taxon>Magnoliopsida</taxon>
        <taxon>eudicotyledons</taxon>
        <taxon>Gunneridae</taxon>
        <taxon>Pentapetalae</taxon>
        <taxon>asterids</taxon>
        <taxon>campanulids</taxon>
        <taxon>Asterales</taxon>
        <taxon>Asteraceae</taxon>
        <taxon>Asteroideae</taxon>
        <taxon>Anthemideae</taxon>
        <taxon>Anthemidinae</taxon>
        <taxon>Tanacetum</taxon>
    </lineage>
</organism>